<reference evidence="7" key="1">
    <citation type="journal article" date="2022" name="Int. J. Syst. Evol. Microbiol.">
        <title>Anaeromyxobacter oryzae sp. nov., Anaeromyxobacter diazotrophicus sp. nov. and Anaeromyxobacter paludicola sp. nov., isolated from paddy soils.</title>
        <authorList>
            <person name="Itoh H."/>
            <person name="Xu Z."/>
            <person name="Mise K."/>
            <person name="Masuda Y."/>
            <person name="Ushijima N."/>
            <person name="Hayakawa C."/>
            <person name="Shiratori Y."/>
            <person name="Senoo K."/>
        </authorList>
    </citation>
    <scope>NUCLEOTIDE SEQUENCE [LARGE SCALE GENOMIC DNA]</scope>
    <source>
        <strain evidence="7">Red232</strain>
    </source>
</reference>
<evidence type="ECO:0000313" key="7">
    <source>
        <dbReference type="Proteomes" id="UP001162891"/>
    </source>
</evidence>
<evidence type="ECO:0000256" key="1">
    <source>
        <dbReference type="ARBA" id="ARBA00004127"/>
    </source>
</evidence>
<name>A0ABN6MZ31_9BACT</name>
<feature type="transmembrane region" description="Helical" evidence="5">
    <location>
        <begin position="40"/>
        <end position="59"/>
    </location>
</feature>
<comment type="subcellular location">
    <subcellularLocation>
        <location evidence="1">Endomembrane system</location>
        <topology evidence="1">Multi-pass membrane protein</topology>
    </subcellularLocation>
</comment>
<feature type="transmembrane region" description="Helical" evidence="5">
    <location>
        <begin position="84"/>
        <end position="102"/>
    </location>
</feature>
<feature type="transmembrane region" description="Helical" evidence="5">
    <location>
        <begin position="114"/>
        <end position="134"/>
    </location>
</feature>
<evidence type="ECO:0000256" key="5">
    <source>
        <dbReference type="SAM" id="Phobius"/>
    </source>
</evidence>
<dbReference type="Pfam" id="PF04191">
    <property type="entry name" value="PEMT"/>
    <property type="match status" value="1"/>
</dbReference>
<dbReference type="RefSeq" id="WP_248353505.1">
    <property type="nucleotide sequence ID" value="NZ_AP025591.1"/>
</dbReference>
<keyword evidence="3 5" id="KW-1133">Transmembrane helix</keyword>
<gene>
    <name evidence="6" type="ORF">AMOR_39790</name>
</gene>
<dbReference type="PANTHER" id="PTHR43847">
    <property type="entry name" value="BLL3993 PROTEIN"/>
    <property type="match status" value="1"/>
</dbReference>
<dbReference type="InterPro" id="IPR052527">
    <property type="entry name" value="Metal_cation-efflux_comp"/>
</dbReference>
<accession>A0ABN6MZ31</accession>
<keyword evidence="4 5" id="KW-0472">Membrane</keyword>
<evidence type="ECO:0000256" key="2">
    <source>
        <dbReference type="ARBA" id="ARBA00022692"/>
    </source>
</evidence>
<keyword evidence="2 5" id="KW-0812">Transmembrane</keyword>
<dbReference type="EMBL" id="AP025591">
    <property type="protein sequence ID" value="BDG04983.1"/>
    <property type="molecule type" value="Genomic_DNA"/>
</dbReference>
<dbReference type="Proteomes" id="UP001162891">
    <property type="component" value="Chromosome"/>
</dbReference>
<feature type="transmembrane region" description="Helical" evidence="5">
    <location>
        <begin position="169"/>
        <end position="197"/>
    </location>
</feature>
<dbReference type="InterPro" id="IPR007318">
    <property type="entry name" value="Phopholipid_MeTrfase"/>
</dbReference>
<protein>
    <submittedName>
        <fullName evidence="6">Membrane protein</fullName>
    </submittedName>
</protein>
<proteinExistence type="predicted"/>
<evidence type="ECO:0000313" key="6">
    <source>
        <dbReference type="EMBL" id="BDG04983.1"/>
    </source>
</evidence>
<evidence type="ECO:0000256" key="3">
    <source>
        <dbReference type="ARBA" id="ARBA00022989"/>
    </source>
</evidence>
<dbReference type="Gene3D" id="1.20.120.1630">
    <property type="match status" value="1"/>
</dbReference>
<dbReference type="PANTHER" id="PTHR43847:SF1">
    <property type="entry name" value="BLL3993 PROTEIN"/>
    <property type="match status" value="1"/>
</dbReference>
<evidence type="ECO:0000256" key="4">
    <source>
        <dbReference type="ARBA" id="ARBA00023136"/>
    </source>
</evidence>
<keyword evidence="7" id="KW-1185">Reference proteome</keyword>
<sequence>MPGDSPAVLWMKSVAGIAWLQLVLAAALFGSAGTLRYWQAWLYWSVFLGAVLVITIHFLRHDPDLIRRRLAVGPVAERRRVQQVVQALATLCFLALFVASGLDRRFRWSSVPSPVSLAADALVVLGFAIVFLVFRENSHTSALVEVSAGQRVVSTGPYRHVRHPMYAGALLLLAATPPALGSLVALPFVVALAGVIVARLVDEERLLASELPGYRAYCGEVRYRLVPRVW</sequence>
<organism evidence="6 7">
    <name type="scientific">Anaeromyxobacter oryzae</name>
    <dbReference type="NCBI Taxonomy" id="2918170"/>
    <lineage>
        <taxon>Bacteria</taxon>
        <taxon>Pseudomonadati</taxon>
        <taxon>Myxococcota</taxon>
        <taxon>Myxococcia</taxon>
        <taxon>Myxococcales</taxon>
        <taxon>Cystobacterineae</taxon>
        <taxon>Anaeromyxobacteraceae</taxon>
        <taxon>Anaeromyxobacter</taxon>
    </lineage>
</organism>